<sequence length="53" mass="6177">MKYRNNEWTINSEKRNRDLTGSSFIEGDFIICTGILMKGLPGKELETCRLRQI</sequence>
<gene>
    <name evidence="1" type="ORF">H8S37_07185</name>
</gene>
<proteinExistence type="predicted"/>
<dbReference type="RefSeq" id="WP_186875313.1">
    <property type="nucleotide sequence ID" value="NZ_JACOPF010000001.1"/>
</dbReference>
<accession>A0A923LI56</accession>
<organism evidence="1 2">
    <name type="scientific">Mediterraneibacter hominis</name>
    <dbReference type="NCBI Taxonomy" id="2763054"/>
    <lineage>
        <taxon>Bacteria</taxon>
        <taxon>Bacillati</taxon>
        <taxon>Bacillota</taxon>
        <taxon>Clostridia</taxon>
        <taxon>Lachnospirales</taxon>
        <taxon>Lachnospiraceae</taxon>
        <taxon>Mediterraneibacter</taxon>
    </lineage>
</organism>
<evidence type="ECO:0000313" key="1">
    <source>
        <dbReference type="EMBL" id="MBC5688714.1"/>
    </source>
</evidence>
<comment type="caution">
    <text evidence="1">The sequence shown here is derived from an EMBL/GenBank/DDBJ whole genome shotgun (WGS) entry which is preliminary data.</text>
</comment>
<dbReference type="Proteomes" id="UP000652477">
    <property type="component" value="Unassembled WGS sequence"/>
</dbReference>
<name>A0A923LI56_9FIRM</name>
<evidence type="ECO:0000313" key="2">
    <source>
        <dbReference type="Proteomes" id="UP000652477"/>
    </source>
</evidence>
<dbReference type="AlphaFoldDB" id="A0A923LI56"/>
<keyword evidence="2" id="KW-1185">Reference proteome</keyword>
<dbReference type="EMBL" id="JACOPF010000001">
    <property type="protein sequence ID" value="MBC5688714.1"/>
    <property type="molecule type" value="Genomic_DNA"/>
</dbReference>
<reference evidence="1" key="1">
    <citation type="submission" date="2020-08" db="EMBL/GenBank/DDBJ databases">
        <title>Genome public.</title>
        <authorList>
            <person name="Liu C."/>
            <person name="Sun Q."/>
        </authorList>
    </citation>
    <scope>NUCLEOTIDE SEQUENCE</scope>
    <source>
        <strain evidence="1">NSJ-55</strain>
    </source>
</reference>
<protein>
    <submittedName>
        <fullName evidence="1">Uncharacterized protein</fullName>
    </submittedName>
</protein>